<reference evidence="1 2" key="1">
    <citation type="submission" date="2017-12" db="EMBL/GenBank/DDBJ databases">
        <title>The draft genome sequence of Brumimicrobium saltpan LHR20.</title>
        <authorList>
            <person name="Do Z.-J."/>
            <person name="Luo H.-R."/>
        </authorList>
    </citation>
    <scope>NUCLEOTIDE SEQUENCE [LARGE SCALE GENOMIC DNA]</scope>
    <source>
        <strain evidence="1 2">LHR20</strain>
    </source>
</reference>
<dbReference type="EMBL" id="PJNI01000008">
    <property type="protein sequence ID" value="PKR80656.1"/>
    <property type="molecule type" value="Genomic_DNA"/>
</dbReference>
<evidence type="ECO:0000313" key="1">
    <source>
        <dbReference type="EMBL" id="PKR80656.1"/>
    </source>
</evidence>
<gene>
    <name evidence="1" type="ORF">CW751_07755</name>
</gene>
<dbReference type="RefSeq" id="WP_101334438.1">
    <property type="nucleotide sequence ID" value="NZ_PJNI01000008.1"/>
</dbReference>
<accession>A0A2I0R260</accession>
<sequence length="99" mass="11266">MKIQEFKEKHIKNALHGLCGAFFRKTQLMIIGIQCLFFVELPLQGNSFQPYGNALGLKYVLHQRPEGAAQLQLPPKGQKIYLRINYLGVQPANKTLCRP</sequence>
<evidence type="ECO:0000313" key="2">
    <source>
        <dbReference type="Proteomes" id="UP000236654"/>
    </source>
</evidence>
<dbReference type="Proteomes" id="UP000236654">
    <property type="component" value="Unassembled WGS sequence"/>
</dbReference>
<protein>
    <submittedName>
        <fullName evidence="1">Uncharacterized protein</fullName>
    </submittedName>
</protein>
<name>A0A2I0R260_9FLAO</name>
<proteinExistence type="predicted"/>
<keyword evidence="2" id="KW-1185">Reference proteome</keyword>
<organism evidence="1 2">
    <name type="scientific">Brumimicrobium salinarum</name>
    <dbReference type="NCBI Taxonomy" id="2058658"/>
    <lineage>
        <taxon>Bacteria</taxon>
        <taxon>Pseudomonadati</taxon>
        <taxon>Bacteroidota</taxon>
        <taxon>Flavobacteriia</taxon>
        <taxon>Flavobacteriales</taxon>
        <taxon>Crocinitomicaceae</taxon>
        <taxon>Brumimicrobium</taxon>
    </lineage>
</organism>
<comment type="caution">
    <text evidence="1">The sequence shown here is derived from an EMBL/GenBank/DDBJ whole genome shotgun (WGS) entry which is preliminary data.</text>
</comment>
<dbReference type="AlphaFoldDB" id="A0A2I0R260"/>